<dbReference type="SUPFAM" id="SSF48695">
    <property type="entry name" value="Multiheme cytochromes"/>
    <property type="match status" value="1"/>
</dbReference>
<feature type="domain" description="HNH nuclease" evidence="1">
    <location>
        <begin position="3"/>
        <end position="56"/>
    </location>
</feature>
<dbReference type="Gene3D" id="1.10.30.50">
    <property type="match status" value="1"/>
</dbReference>
<protein>
    <recommendedName>
        <fullName evidence="1">HNH nuclease domain-containing protein</fullName>
    </recommendedName>
</protein>
<name>X1HD59_9ZZZZ</name>
<dbReference type="EMBL" id="BARU01011274">
    <property type="protein sequence ID" value="GAH43263.1"/>
    <property type="molecule type" value="Genomic_DNA"/>
</dbReference>
<accession>X1HD59</accession>
<dbReference type="CDD" id="cd00085">
    <property type="entry name" value="HNHc"/>
    <property type="match status" value="1"/>
</dbReference>
<reference evidence="2" key="1">
    <citation type="journal article" date="2014" name="Front. Microbiol.">
        <title>High frequency of phylogenetically diverse reductive dehalogenase-homologous genes in deep subseafloor sedimentary metagenomes.</title>
        <authorList>
            <person name="Kawai M."/>
            <person name="Futagami T."/>
            <person name="Toyoda A."/>
            <person name="Takaki Y."/>
            <person name="Nishi S."/>
            <person name="Hori S."/>
            <person name="Arai W."/>
            <person name="Tsubouchi T."/>
            <person name="Morono Y."/>
            <person name="Uchiyama I."/>
            <person name="Ito T."/>
            <person name="Fujiyama A."/>
            <person name="Inagaki F."/>
            <person name="Takami H."/>
        </authorList>
    </citation>
    <scope>NUCLEOTIDE SEQUENCE</scope>
    <source>
        <strain evidence="2">Expedition CK06-06</strain>
    </source>
</reference>
<dbReference type="GO" id="GO:0008270">
    <property type="term" value="F:zinc ion binding"/>
    <property type="evidence" value="ECO:0007669"/>
    <property type="project" value="InterPro"/>
</dbReference>
<evidence type="ECO:0000313" key="2">
    <source>
        <dbReference type="EMBL" id="GAH43263.1"/>
    </source>
</evidence>
<proteinExistence type="predicted"/>
<dbReference type="GO" id="GO:0004519">
    <property type="term" value="F:endonuclease activity"/>
    <property type="evidence" value="ECO:0007669"/>
    <property type="project" value="InterPro"/>
</dbReference>
<dbReference type="InterPro" id="IPR002711">
    <property type="entry name" value="HNH"/>
</dbReference>
<organism evidence="2">
    <name type="scientific">marine sediment metagenome</name>
    <dbReference type="NCBI Taxonomy" id="412755"/>
    <lineage>
        <taxon>unclassified sequences</taxon>
        <taxon>metagenomes</taxon>
        <taxon>ecological metagenomes</taxon>
    </lineage>
</organism>
<dbReference type="GO" id="GO:0003676">
    <property type="term" value="F:nucleic acid binding"/>
    <property type="evidence" value="ECO:0007669"/>
    <property type="project" value="InterPro"/>
</dbReference>
<dbReference type="SMART" id="SM00507">
    <property type="entry name" value="HNHc"/>
    <property type="match status" value="1"/>
</dbReference>
<comment type="caution">
    <text evidence="2">The sequence shown here is derived from an EMBL/GenBank/DDBJ whole genome shotgun (WGS) entry which is preliminary data.</text>
</comment>
<gene>
    <name evidence="2" type="ORF">S03H2_21221</name>
</gene>
<dbReference type="InterPro" id="IPR036280">
    <property type="entry name" value="Multihaem_cyt_sf"/>
</dbReference>
<dbReference type="AlphaFoldDB" id="X1HD59"/>
<evidence type="ECO:0000259" key="1">
    <source>
        <dbReference type="SMART" id="SM00507"/>
    </source>
</evidence>
<sequence>MESVKNLFYQRQQGKCLDCKKEKEEEDMQLHHIISVSNGGKETLDNLQMLCTDCHYKHIIEALPN</sequence>
<dbReference type="Pfam" id="PF01844">
    <property type="entry name" value="HNH"/>
    <property type="match status" value="1"/>
</dbReference>
<dbReference type="InterPro" id="IPR003615">
    <property type="entry name" value="HNH_nuc"/>
</dbReference>